<name>A0ACC1BJ72_9ROSI</name>
<dbReference type="Proteomes" id="UP001164250">
    <property type="component" value="Chromosome 4"/>
</dbReference>
<keyword evidence="2" id="KW-1185">Reference proteome</keyword>
<dbReference type="EMBL" id="CM047900">
    <property type="protein sequence ID" value="KAJ0098982.1"/>
    <property type="molecule type" value="Genomic_DNA"/>
</dbReference>
<gene>
    <name evidence="1" type="ORF">Patl1_21851</name>
</gene>
<accession>A0ACC1BJ72</accession>
<evidence type="ECO:0000313" key="2">
    <source>
        <dbReference type="Proteomes" id="UP001164250"/>
    </source>
</evidence>
<proteinExistence type="predicted"/>
<protein>
    <submittedName>
        <fullName evidence="1">Uncharacterized protein</fullName>
    </submittedName>
</protein>
<reference evidence="2" key="1">
    <citation type="journal article" date="2023" name="G3 (Bethesda)">
        <title>Genome assembly and association tests identify interacting loci associated with vigor, precocity, and sex in interspecific pistachio rootstocks.</title>
        <authorList>
            <person name="Palmer W."/>
            <person name="Jacygrad E."/>
            <person name="Sagayaradj S."/>
            <person name="Cavanaugh K."/>
            <person name="Han R."/>
            <person name="Bertier L."/>
            <person name="Beede B."/>
            <person name="Kafkas S."/>
            <person name="Golino D."/>
            <person name="Preece J."/>
            <person name="Michelmore R."/>
        </authorList>
    </citation>
    <scope>NUCLEOTIDE SEQUENCE [LARGE SCALE GENOMIC DNA]</scope>
</reference>
<comment type="caution">
    <text evidence="1">The sequence shown here is derived from an EMBL/GenBank/DDBJ whole genome shotgun (WGS) entry which is preliminary data.</text>
</comment>
<sequence>MFVRNSNDFHVCILISQSCFLSRNMDGSSRGGSGVDMFLPNYKFGRTLGIGSFGKVKIAEHALTGHKVAIKILNRCKIKNMEMEEKGYRRMKPESFFQQIISGVEYCHQNMVVHRDLKPENLLLDSKWNVKIADFGLSNIMRDGHFLKTSCGSPNYAAPEVISGNLYAGPEVDVWSCGVILYALLCGALPFDDENIPILFKKIKGGIYTLPSHLSLGARDLIPRMLIVDPMKRISIPDIRQHPWFQAHLPRYLAVPPPDTMQQAKKIDEEILKEVVKMGFDQTQVVESLRNRIQNEATVAYYLLLDNRFRVSSGYLGAEFQETMVRILVSTICIPGEVASSVGNRLPAFMDYQGMGLRAQMPFERKWSLGLQVGCGCELFRRAE</sequence>
<evidence type="ECO:0000313" key="1">
    <source>
        <dbReference type="EMBL" id="KAJ0098982.1"/>
    </source>
</evidence>
<organism evidence="1 2">
    <name type="scientific">Pistacia atlantica</name>
    <dbReference type="NCBI Taxonomy" id="434234"/>
    <lineage>
        <taxon>Eukaryota</taxon>
        <taxon>Viridiplantae</taxon>
        <taxon>Streptophyta</taxon>
        <taxon>Embryophyta</taxon>
        <taxon>Tracheophyta</taxon>
        <taxon>Spermatophyta</taxon>
        <taxon>Magnoliopsida</taxon>
        <taxon>eudicotyledons</taxon>
        <taxon>Gunneridae</taxon>
        <taxon>Pentapetalae</taxon>
        <taxon>rosids</taxon>
        <taxon>malvids</taxon>
        <taxon>Sapindales</taxon>
        <taxon>Anacardiaceae</taxon>
        <taxon>Pistacia</taxon>
    </lineage>
</organism>